<evidence type="ECO:0000256" key="1">
    <source>
        <dbReference type="ARBA" id="ARBA00023267"/>
    </source>
</evidence>
<dbReference type="CDD" id="cd06850">
    <property type="entry name" value="biotinyl_domain"/>
    <property type="match status" value="1"/>
</dbReference>
<dbReference type="Pfam" id="PF00364">
    <property type="entry name" value="Biotin_lipoyl"/>
    <property type="match status" value="1"/>
</dbReference>
<sequence length="130" mass="13085">MKLTITVDGKTYEVDVDAAQPEPPAAPPYAIGGVNIASAPLRAPAGAPAAAPVDSKPVNEDKVCRSPVSGVVVRVAAQVGQSLQTGDILVVLEAMKMETNITAPGAGKIAAIAVNQGDGVQAGQVVVEFE</sequence>
<evidence type="ECO:0000313" key="3">
    <source>
        <dbReference type="EMBL" id="ABJ87871.1"/>
    </source>
</evidence>
<dbReference type="OrthoDB" id="9760256at2"/>
<dbReference type="InterPro" id="IPR001882">
    <property type="entry name" value="Biotin_BS"/>
</dbReference>
<dbReference type="FunFam" id="2.40.50.100:FF:000003">
    <property type="entry name" value="Acetyl-CoA carboxylase biotin carboxyl carrier protein"/>
    <property type="match status" value="1"/>
</dbReference>
<dbReference type="KEGG" id="sus:Acid_6958"/>
<dbReference type="InterPro" id="IPR011053">
    <property type="entry name" value="Single_hybrid_motif"/>
</dbReference>
<dbReference type="Gene3D" id="2.40.50.100">
    <property type="match status" value="1"/>
</dbReference>
<dbReference type="EMBL" id="CP000473">
    <property type="protein sequence ID" value="ABJ87871.1"/>
    <property type="molecule type" value="Genomic_DNA"/>
</dbReference>
<dbReference type="HOGENOM" id="CLU_016733_5_2_0"/>
<reference evidence="3" key="1">
    <citation type="submission" date="2006-10" db="EMBL/GenBank/DDBJ databases">
        <title>Complete sequence of Solibacter usitatus Ellin6076.</title>
        <authorList>
            <consortium name="US DOE Joint Genome Institute"/>
            <person name="Copeland A."/>
            <person name="Lucas S."/>
            <person name="Lapidus A."/>
            <person name="Barry K."/>
            <person name="Detter J.C."/>
            <person name="Glavina del Rio T."/>
            <person name="Hammon N."/>
            <person name="Israni S."/>
            <person name="Dalin E."/>
            <person name="Tice H."/>
            <person name="Pitluck S."/>
            <person name="Thompson L.S."/>
            <person name="Brettin T."/>
            <person name="Bruce D."/>
            <person name="Han C."/>
            <person name="Tapia R."/>
            <person name="Gilna P."/>
            <person name="Schmutz J."/>
            <person name="Larimer F."/>
            <person name="Land M."/>
            <person name="Hauser L."/>
            <person name="Kyrpides N."/>
            <person name="Mikhailova N."/>
            <person name="Janssen P.H."/>
            <person name="Kuske C.R."/>
            <person name="Richardson P."/>
        </authorList>
    </citation>
    <scope>NUCLEOTIDE SEQUENCE</scope>
    <source>
        <strain evidence="3">Ellin6076</strain>
    </source>
</reference>
<dbReference type="STRING" id="234267.Acid_6958"/>
<dbReference type="eggNOG" id="COG4770">
    <property type="taxonomic scope" value="Bacteria"/>
</dbReference>
<gene>
    <name evidence="3" type="ordered locus">Acid_6958</name>
</gene>
<accession>Q01R49</accession>
<dbReference type="PROSITE" id="PS00188">
    <property type="entry name" value="BIOTIN"/>
    <property type="match status" value="1"/>
</dbReference>
<dbReference type="PANTHER" id="PTHR45266">
    <property type="entry name" value="OXALOACETATE DECARBOXYLASE ALPHA CHAIN"/>
    <property type="match status" value="1"/>
</dbReference>
<keyword evidence="1" id="KW-0092">Biotin</keyword>
<dbReference type="SUPFAM" id="SSF51230">
    <property type="entry name" value="Single hybrid motif"/>
    <property type="match status" value="1"/>
</dbReference>
<dbReference type="InterPro" id="IPR050709">
    <property type="entry name" value="Biotin_Carboxyl_Carrier/Decarb"/>
</dbReference>
<name>Q01R49_SOLUE</name>
<feature type="domain" description="Lipoyl-binding" evidence="2">
    <location>
        <begin position="58"/>
        <end position="130"/>
    </location>
</feature>
<evidence type="ECO:0000259" key="2">
    <source>
        <dbReference type="PROSITE" id="PS50968"/>
    </source>
</evidence>
<dbReference type="AlphaFoldDB" id="Q01R49"/>
<dbReference type="PROSITE" id="PS50968">
    <property type="entry name" value="BIOTINYL_LIPOYL"/>
    <property type="match status" value="1"/>
</dbReference>
<organism evidence="3">
    <name type="scientific">Solibacter usitatus (strain Ellin6076)</name>
    <dbReference type="NCBI Taxonomy" id="234267"/>
    <lineage>
        <taxon>Bacteria</taxon>
        <taxon>Pseudomonadati</taxon>
        <taxon>Acidobacteriota</taxon>
        <taxon>Terriglobia</taxon>
        <taxon>Bryobacterales</taxon>
        <taxon>Solibacteraceae</taxon>
        <taxon>Candidatus Solibacter</taxon>
    </lineage>
</organism>
<dbReference type="InterPro" id="IPR000089">
    <property type="entry name" value="Biotin_lipoyl"/>
</dbReference>
<dbReference type="PANTHER" id="PTHR45266:SF3">
    <property type="entry name" value="OXALOACETATE DECARBOXYLASE ALPHA CHAIN"/>
    <property type="match status" value="1"/>
</dbReference>
<proteinExistence type="predicted"/>
<dbReference type="InParanoid" id="Q01R49"/>
<protein>
    <submittedName>
        <fullName evidence="3">Biotin/lipoyl attachment domain-containing protein</fullName>
    </submittedName>
</protein>